<feature type="domain" description="Band 7" evidence="3">
    <location>
        <begin position="82"/>
        <end position="239"/>
    </location>
</feature>
<reference evidence="4 5" key="1">
    <citation type="submission" date="2020-12" db="EMBL/GenBank/DDBJ databases">
        <title>Metabolic potential, ecology and presence of endohyphal bacteria is reflected in genomic diversity of Mucoromycotina.</title>
        <authorList>
            <person name="Muszewska A."/>
            <person name="Okrasinska A."/>
            <person name="Steczkiewicz K."/>
            <person name="Drgas O."/>
            <person name="Orlowska M."/>
            <person name="Perlinska-Lenart U."/>
            <person name="Aleksandrzak-Piekarczyk T."/>
            <person name="Szatraj K."/>
            <person name="Zielenkiewicz U."/>
            <person name="Pilsyk S."/>
            <person name="Malc E."/>
            <person name="Mieczkowski P."/>
            <person name="Kruszewska J.S."/>
            <person name="Biernat P."/>
            <person name="Pawlowska J."/>
        </authorList>
    </citation>
    <scope>NUCLEOTIDE SEQUENCE [LARGE SCALE GENOMIC DNA]</scope>
    <source>
        <strain evidence="4 5">CBS 142.35</strain>
    </source>
</reference>
<dbReference type="Gene3D" id="6.10.250.2090">
    <property type="match status" value="1"/>
</dbReference>
<dbReference type="InterPro" id="IPR043202">
    <property type="entry name" value="Band-7_stomatin-like"/>
</dbReference>
<dbReference type="PRINTS" id="PR00721">
    <property type="entry name" value="STOMATIN"/>
</dbReference>
<dbReference type="FunFam" id="3.30.479.30:FF:000004">
    <property type="entry name" value="Putative membrane protease family, stomatin"/>
    <property type="match status" value="1"/>
</dbReference>
<comment type="caution">
    <text evidence="4">The sequence shown here is derived from an EMBL/GenBank/DDBJ whole genome shotgun (WGS) entry which is preliminary data.</text>
</comment>
<protein>
    <recommendedName>
        <fullName evidence="3">Band 7 domain-containing protein</fullName>
    </recommendedName>
</protein>
<dbReference type="Gene3D" id="3.30.479.30">
    <property type="entry name" value="Band 7 domain"/>
    <property type="match status" value="1"/>
</dbReference>
<dbReference type="SUPFAM" id="SSF117892">
    <property type="entry name" value="Band 7/SPFH domain"/>
    <property type="match status" value="1"/>
</dbReference>
<comment type="similarity">
    <text evidence="1">Belongs to the band 7/mec-2 family.</text>
</comment>
<dbReference type="PANTHER" id="PTHR10264:SF19">
    <property type="entry name" value="AT06885P-RELATED"/>
    <property type="match status" value="1"/>
</dbReference>
<name>A0A8H7S8E1_9FUNG</name>
<dbReference type="EMBL" id="JAEPRB010000062">
    <property type="protein sequence ID" value="KAG2223363.1"/>
    <property type="molecule type" value="Genomic_DNA"/>
</dbReference>
<keyword evidence="5" id="KW-1185">Reference proteome</keyword>
<feature type="compositionally biased region" description="Polar residues" evidence="2">
    <location>
        <begin position="303"/>
        <end position="321"/>
    </location>
</feature>
<evidence type="ECO:0000313" key="4">
    <source>
        <dbReference type="EMBL" id="KAG2223363.1"/>
    </source>
</evidence>
<dbReference type="CDD" id="cd13437">
    <property type="entry name" value="SPFH_alloslipin"/>
    <property type="match status" value="1"/>
</dbReference>
<evidence type="ECO:0000259" key="3">
    <source>
        <dbReference type="SMART" id="SM00244"/>
    </source>
</evidence>
<dbReference type="SMART" id="SM00244">
    <property type="entry name" value="PHB"/>
    <property type="match status" value="1"/>
</dbReference>
<accession>A0A8H7S8E1</accession>
<dbReference type="InterPro" id="IPR001972">
    <property type="entry name" value="Stomatin_HflK_fam"/>
</dbReference>
<feature type="compositionally biased region" description="Polar residues" evidence="2">
    <location>
        <begin position="1"/>
        <end position="13"/>
    </location>
</feature>
<proteinExistence type="inferred from homology"/>
<dbReference type="AlphaFoldDB" id="A0A8H7S8E1"/>
<evidence type="ECO:0000256" key="1">
    <source>
        <dbReference type="ARBA" id="ARBA00008164"/>
    </source>
</evidence>
<gene>
    <name evidence="4" type="ORF">INT45_002858</name>
</gene>
<organism evidence="4 5">
    <name type="scientific">Circinella minor</name>
    <dbReference type="NCBI Taxonomy" id="1195481"/>
    <lineage>
        <taxon>Eukaryota</taxon>
        <taxon>Fungi</taxon>
        <taxon>Fungi incertae sedis</taxon>
        <taxon>Mucoromycota</taxon>
        <taxon>Mucoromycotina</taxon>
        <taxon>Mucoromycetes</taxon>
        <taxon>Mucorales</taxon>
        <taxon>Lichtheimiaceae</taxon>
        <taxon>Circinella</taxon>
    </lineage>
</organism>
<dbReference type="PANTHER" id="PTHR10264">
    <property type="entry name" value="BAND 7 PROTEIN-RELATED"/>
    <property type="match status" value="1"/>
</dbReference>
<dbReference type="InterPro" id="IPR036013">
    <property type="entry name" value="Band_7/SPFH_dom_sf"/>
</dbReference>
<evidence type="ECO:0000256" key="2">
    <source>
        <dbReference type="SAM" id="MobiDB-lite"/>
    </source>
</evidence>
<dbReference type="OrthoDB" id="2105077at2759"/>
<sequence>MESIAESSTSHNKTPYPPYTDNEEHSDESAGITNKDVGITFAKDYGLDDIHHGFYGSMMTCIGDVLGLFGSIPLPCCVCFPNPYKRVGQGRAGLVTRFGKCYKVVDPGLVKINPVTESIKRVDVTIQITDIPSQEVITKDNVSITIESVLYWRVLAPYEAEYRAEDLMTSLMERARTVLRNVCGQHSFQDLIENRDAISREIQKSINPAAQQWGVEVEATLVKDIGISKQLQQSLSSAATAKRLGESRVIASQAEVESAKLMREAADILSTPAAMQIRYLDTLTAMSRSGQGPKTIFMPMPGSGNTNSLGIQDSATASSSK</sequence>
<dbReference type="GO" id="GO:0098552">
    <property type="term" value="C:side of membrane"/>
    <property type="evidence" value="ECO:0007669"/>
    <property type="project" value="UniProtKB-ARBA"/>
</dbReference>
<feature type="region of interest" description="Disordered" evidence="2">
    <location>
        <begin position="301"/>
        <end position="321"/>
    </location>
</feature>
<dbReference type="Pfam" id="PF01145">
    <property type="entry name" value="Band_7"/>
    <property type="match status" value="1"/>
</dbReference>
<evidence type="ECO:0000313" key="5">
    <source>
        <dbReference type="Proteomes" id="UP000646827"/>
    </source>
</evidence>
<dbReference type="GO" id="GO:0005886">
    <property type="term" value="C:plasma membrane"/>
    <property type="evidence" value="ECO:0007669"/>
    <property type="project" value="InterPro"/>
</dbReference>
<feature type="region of interest" description="Disordered" evidence="2">
    <location>
        <begin position="1"/>
        <end position="30"/>
    </location>
</feature>
<dbReference type="InterPro" id="IPR001107">
    <property type="entry name" value="Band_7"/>
</dbReference>
<dbReference type="Proteomes" id="UP000646827">
    <property type="component" value="Unassembled WGS sequence"/>
</dbReference>